<evidence type="ECO:0000313" key="2">
    <source>
        <dbReference type="EMBL" id="ABO94793.1"/>
    </source>
</evidence>
<dbReference type="AlphaFoldDB" id="A4RSF3"/>
<dbReference type="eggNOG" id="ENOG502S71Y">
    <property type="taxonomic scope" value="Eukaryota"/>
</dbReference>
<dbReference type="InterPro" id="IPR018962">
    <property type="entry name" value="DUF1995"/>
</dbReference>
<name>A4RSF3_OSTLU</name>
<dbReference type="EMBL" id="CP000582">
    <property type="protein sequence ID" value="ABO94793.1"/>
    <property type="molecule type" value="Genomic_DNA"/>
</dbReference>
<dbReference type="OrthoDB" id="497827at2759"/>
<reference evidence="2 3" key="1">
    <citation type="journal article" date="2007" name="Proc. Natl. Acad. Sci. U.S.A.">
        <title>The tiny eukaryote Ostreococcus provides genomic insights into the paradox of plankton speciation.</title>
        <authorList>
            <person name="Palenik B."/>
            <person name="Grimwood J."/>
            <person name="Aerts A."/>
            <person name="Rouze P."/>
            <person name="Salamov A."/>
            <person name="Putnam N."/>
            <person name="Dupont C."/>
            <person name="Jorgensen R."/>
            <person name="Derelle E."/>
            <person name="Rombauts S."/>
            <person name="Zhou K."/>
            <person name="Otillar R."/>
            <person name="Merchant S.S."/>
            <person name="Podell S."/>
            <person name="Gaasterland T."/>
            <person name="Napoli C."/>
            <person name="Gendler K."/>
            <person name="Manuell A."/>
            <person name="Tai V."/>
            <person name="Vallon O."/>
            <person name="Piganeau G."/>
            <person name="Jancek S."/>
            <person name="Heijde M."/>
            <person name="Jabbari K."/>
            <person name="Bowler C."/>
            <person name="Lohr M."/>
            <person name="Robbens S."/>
            <person name="Werner G."/>
            <person name="Dubchak I."/>
            <person name="Pazour G.J."/>
            <person name="Ren Q."/>
            <person name="Paulsen I."/>
            <person name="Delwiche C."/>
            <person name="Schmutz J."/>
            <person name="Rokhsar D."/>
            <person name="Van de Peer Y."/>
            <person name="Moreau H."/>
            <person name="Grigoriev I.V."/>
        </authorList>
    </citation>
    <scope>NUCLEOTIDE SEQUENCE [LARGE SCALE GENOMIC DNA]</scope>
    <source>
        <strain evidence="2 3">CCE9901</strain>
    </source>
</reference>
<sequence length="197" mass="21948">MAQRFRATRALLERDAFDGYASEYHGRLDRDAEGVGLWSLRANDASDEAFAVVVTHVSDVTFGYFLKLLAGEHGEVESKIVVAVNAFWTGRGEEVGQPWEFGLKKAARACLTTDAWEKVYACRRTRSAAGAEGTLVRRWPGRWYLWNDDGSEVVKEWVDEPSNREMAEALNAHAGVMDAVGFNRNAADTSRDDDVIT</sequence>
<dbReference type="GeneID" id="5000174"/>
<dbReference type="Gramene" id="ABO94793">
    <property type="protein sequence ID" value="ABO94793"/>
    <property type="gene ID" value="OSTLU_14356"/>
</dbReference>
<dbReference type="RefSeq" id="XP_001416500.1">
    <property type="nucleotide sequence ID" value="XM_001416463.1"/>
</dbReference>
<evidence type="ECO:0000259" key="1">
    <source>
        <dbReference type="Pfam" id="PF09353"/>
    </source>
</evidence>
<accession>A4RSF3</accession>
<proteinExistence type="predicted"/>
<dbReference type="HOGENOM" id="CLU_1386219_0_0_1"/>
<dbReference type="Pfam" id="PF09353">
    <property type="entry name" value="DUF1995"/>
    <property type="match status" value="1"/>
</dbReference>
<gene>
    <name evidence="2" type="ORF">OSTLU_14356</name>
</gene>
<organism evidence="2 3">
    <name type="scientific">Ostreococcus lucimarinus (strain CCE9901)</name>
    <dbReference type="NCBI Taxonomy" id="436017"/>
    <lineage>
        <taxon>Eukaryota</taxon>
        <taxon>Viridiplantae</taxon>
        <taxon>Chlorophyta</taxon>
        <taxon>Mamiellophyceae</taxon>
        <taxon>Mamiellales</taxon>
        <taxon>Bathycoccaceae</taxon>
        <taxon>Ostreococcus</taxon>
    </lineage>
</organism>
<dbReference type="KEGG" id="olu:OSTLU_14356"/>
<dbReference type="Proteomes" id="UP000001568">
    <property type="component" value="Chromosome 2"/>
</dbReference>
<keyword evidence="3" id="KW-1185">Reference proteome</keyword>
<feature type="domain" description="DUF1995" evidence="1">
    <location>
        <begin position="47"/>
        <end position="167"/>
    </location>
</feature>
<evidence type="ECO:0000313" key="3">
    <source>
        <dbReference type="Proteomes" id="UP000001568"/>
    </source>
</evidence>
<protein>
    <recommendedName>
        <fullName evidence="1">DUF1995 domain-containing protein</fullName>
    </recommendedName>
</protein>